<dbReference type="SMART" id="SM00825">
    <property type="entry name" value="PKS_KS"/>
    <property type="match status" value="1"/>
</dbReference>
<dbReference type="PANTHER" id="PTHR43775:SF37">
    <property type="entry name" value="SI:DKEY-61P9.11"/>
    <property type="match status" value="1"/>
</dbReference>
<dbReference type="Gene3D" id="1.10.1240.100">
    <property type="match status" value="1"/>
</dbReference>
<dbReference type="PANTHER" id="PTHR43775">
    <property type="entry name" value="FATTY ACID SYNTHASE"/>
    <property type="match status" value="1"/>
</dbReference>
<evidence type="ECO:0000256" key="3">
    <source>
        <dbReference type="ARBA" id="ARBA00022679"/>
    </source>
</evidence>
<dbReference type="SUPFAM" id="SSF47336">
    <property type="entry name" value="ACP-like"/>
    <property type="match status" value="2"/>
</dbReference>
<feature type="domain" description="Carrier" evidence="5">
    <location>
        <begin position="778"/>
        <end position="853"/>
    </location>
</feature>
<keyword evidence="1" id="KW-0596">Phosphopantetheine</keyword>
<dbReference type="PROSITE" id="PS00606">
    <property type="entry name" value="KS3_1"/>
    <property type="match status" value="1"/>
</dbReference>
<dbReference type="EMBL" id="CP108110">
    <property type="protein sequence ID" value="WUQ88360.1"/>
    <property type="molecule type" value="Genomic_DNA"/>
</dbReference>
<dbReference type="Proteomes" id="UP001432222">
    <property type="component" value="Chromosome"/>
</dbReference>
<evidence type="ECO:0000313" key="8">
    <source>
        <dbReference type="Proteomes" id="UP001432222"/>
    </source>
</evidence>
<dbReference type="InterPro" id="IPR014030">
    <property type="entry name" value="Ketoacyl_synth_N"/>
</dbReference>
<dbReference type="Pfam" id="PF00550">
    <property type="entry name" value="PP-binding"/>
    <property type="match status" value="2"/>
</dbReference>
<dbReference type="Gene3D" id="1.10.1200.10">
    <property type="entry name" value="ACP-like"/>
    <property type="match status" value="2"/>
</dbReference>
<dbReference type="Pfam" id="PF22621">
    <property type="entry name" value="CurL-like_PKS_C"/>
    <property type="match status" value="1"/>
</dbReference>
<dbReference type="InterPro" id="IPR020841">
    <property type="entry name" value="PKS_Beta-ketoAc_synthase_dom"/>
</dbReference>
<dbReference type="PROSITE" id="PS52004">
    <property type="entry name" value="KS3_2"/>
    <property type="match status" value="1"/>
</dbReference>
<accession>A0ABZ1UB06</accession>
<keyword evidence="3" id="KW-0808">Transferase</keyword>
<dbReference type="InterPro" id="IPR036736">
    <property type="entry name" value="ACP-like_sf"/>
</dbReference>
<dbReference type="PROSITE" id="PS50075">
    <property type="entry name" value="CARRIER"/>
    <property type="match status" value="2"/>
</dbReference>
<sequence length="861" mass="91230">MSTRQPPVTPTERILAEIWCDVLELDEVGVLDNFFEVGGYSMLMQLVRAQIAERTGVRPTLPELFIHSTIRSCAAFLDGSAKGGSAKGGSAAGGSIPGESARAAVATSATAGSGAGLRDTVRDTDIAVIGLACRFPDAADADQFWDNLVSGVDSISRFPPKSIPGPGGGKREYVPARGLLREPEWFDAGYFGYTPREALLTDPQHRVLLECAVEAIEGAGYDPDRFPGLIGIYAGCSLSSYTETLRARQQEDQSITTWDILMGTTSDYLASRIAYKLGLRGPTANVQAACATSLYAVHFAARALLAGECDLALAGGSSVRLPAELDNYRVGGITSPSGICSPFDTAADGVVGGQGSGIAVLKRLSEAIADGDHIHAVLRGSAVNNDGRDRAGFTAPGVRGQVEVVRAAQSAAGVTPASITYIEAHGTGTRVGDPIEVAGLNQAFDDGKPREEPCLLGSVKGNIGHLDAAAGIAGFIKTVLAVERGTLPPSLHYSVPNPDIDFAAGPFVVVTEPTPWAPVGQPRRAGLTARGLGGNNAHIVLEQPPAPLPRAETEDHQLLVLSAHTPAALDELTARIAGRLAERPDLELRDVAWTLQVGRRLHGYRRFAVVRDREDALRVLGGGAPERLVTGDHARDGRAVALLAPRTADAEVLRHWQALGLDPDLTLDLDLVLDPDRDEAALGSALDTPGRVFLVLGDPGAAARLREHPRWTPEHIAVTVTDPLAALGELWLAGLPVDWAAARTEPARRVPLPGYPFQRQPYLLEAGPAVQPSPSAPEAGPNTERTVSMLFTEMLGLPEVDREDSFFDLGGDSLVANELVGRLEQLLPVRLEVRAMYDAPSVREFTALVEEQLRGAAVRND</sequence>
<dbReference type="RefSeq" id="WP_328958907.1">
    <property type="nucleotide sequence ID" value="NZ_CP108110.1"/>
</dbReference>
<feature type="domain" description="Carrier" evidence="5">
    <location>
        <begin position="6"/>
        <end position="81"/>
    </location>
</feature>
<dbReference type="SMART" id="SM00823">
    <property type="entry name" value="PKS_PP"/>
    <property type="match status" value="1"/>
</dbReference>
<dbReference type="PROSITE" id="PS00012">
    <property type="entry name" value="PHOSPHOPANTETHEINE"/>
    <property type="match status" value="1"/>
</dbReference>
<evidence type="ECO:0000256" key="2">
    <source>
        <dbReference type="ARBA" id="ARBA00022553"/>
    </source>
</evidence>
<proteinExistence type="predicted"/>
<dbReference type="InterPro" id="IPR050091">
    <property type="entry name" value="PKS_NRPS_Biosynth_Enz"/>
</dbReference>
<keyword evidence="2" id="KW-0597">Phosphoprotein</keyword>
<dbReference type="InterPro" id="IPR020806">
    <property type="entry name" value="PKS_PP-bd"/>
</dbReference>
<reference evidence="7" key="1">
    <citation type="submission" date="2022-10" db="EMBL/GenBank/DDBJ databases">
        <title>The complete genomes of actinobacterial strains from the NBC collection.</title>
        <authorList>
            <person name="Joergensen T.S."/>
            <person name="Alvarez Arevalo M."/>
            <person name="Sterndorff E.B."/>
            <person name="Faurdal D."/>
            <person name="Vuksanovic O."/>
            <person name="Mourched A.-S."/>
            <person name="Charusanti P."/>
            <person name="Shaw S."/>
            <person name="Blin K."/>
            <person name="Weber T."/>
        </authorList>
    </citation>
    <scope>NUCLEOTIDE SEQUENCE</scope>
    <source>
        <strain evidence="7">NBC_00222</strain>
    </source>
</reference>
<evidence type="ECO:0000256" key="4">
    <source>
        <dbReference type="ARBA" id="ARBA00023315"/>
    </source>
</evidence>
<evidence type="ECO:0000313" key="7">
    <source>
        <dbReference type="EMBL" id="WUQ88360.1"/>
    </source>
</evidence>
<dbReference type="Pfam" id="PF02801">
    <property type="entry name" value="Ketoacyl-synt_C"/>
    <property type="match status" value="1"/>
</dbReference>
<keyword evidence="8" id="KW-1185">Reference proteome</keyword>
<feature type="domain" description="Ketosynthase family 3 (KS3)" evidence="6">
    <location>
        <begin position="123"/>
        <end position="543"/>
    </location>
</feature>
<evidence type="ECO:0000256" key="1">
    <source>
        <dbReference type="ARBA" id="ARBA00022450"/>
    </source>
</evidence>
<dbReference type="Pfam" id="PF00109">
    <property type="entry name" value="ketoacyl-synt"/>
    <property type="match status" value="1"/>
</dbReference>
<dbReference type="InterPro" id="IPR016039">
    <property type="entry name" value="Thiolase-like"/>
</dbReference>
<dbReference type="Gene3D" id="3.40.47.10">
    <property type="match status" value="1"/>
</dbReference>
<dbReference type="SUPFAM" id="SSF53901">
    <property type="entry name" value="Thiolase-like"/>
    <property type="match status" value="1"/>
</dbReference>
<organism evidence="7 8">
    <name type="scientific">Kitasatospora purpeofusca</name>
    <dbReference type="NCBI Taxonomy" id="67352"/>
    <lineage>
        <taxon>Bacteria</taxon>
        <taxon>Bacillati</taxon>
        <taxon>Actinomycetota</taxon>
        <taxon>Actinomycetes</taxon>
        <taxon>Kitasatosporales</taxon>
        <taxon>Streptomycetaceae</taxon>
        <taxon>Kitasatospora</taxon>
    </lineage>
</organism>
<name>A0ABZ1UB06_9ACTN</name>
<dbReference type="InterPro" id="IPR006162">
    <property type="entry name" value="Ppantetheine_attach_site"/>
</dbReference>
<gene>
    <name evidence="7" type="ORF">OHA16_38425</name>
</gene>
<dbReference type="CDD" id="cd00833">
    <property type="entry name" value="PKS"/>
    <property type="match status" value="1"/>
</dbReference>
<keyword evidence="4" id="KW-0012">Acyltransferase</keyword>
<dbReference type="InterPro" id="IPR009081">
    <property type="entry name" value="PP-bd_ACP"/>
</dbReference>
<dbReference type="InterPro" id="IPR014031">
    <property type="entry name" value="Ketoacyl_synth_C"/>
</dbReference>
<protein>
    <submittedName>
        <fullName evidence="7">Phosphopantetheine-binding protein</fullName>
    </submittedName>
</protein>
<dbReference type="InterPro" id="IPR018201">
    <property type="entry name" value="Ketoacyl_synth_AS"/>
</dbReference>
<evidence type="ECO:0000259" key="6">
    <source>
        <dbReference type="PROSITE" id="PS52004"/>
    </source>
</evidence>
<evidence type="ECO:0000259" key="5">
    <source>
        <dbReference type="PROSITE" id="PS50075"/>
    </source>
</evidence>
<dbReference type="Gene3D" id="3.30.70.3290">
    <property type="match status" value="1"/>
</dbReference>